<sequence length="62" mass="6409">MTATGELEAVGAGTVGDDVLTVHKLVRDGANLRSQCDAGKPKGQVDQWLRAVNCPACLADGE</sequence>
<dbReference type="EMBL" id="VKLS01000180">
    <property type="protein sequence ID" value="TSB39170.1"/>
    <property type="molecule type" value="Genomic_DNA"/>
</dbReference>
<comment type="caution">
    <text evidence="1">The sequence shown here is derived from an EMBL/GenBank/DDBJ whole genome shotgun (WGS) entry which is preliminary data.</text>
</comment>
<accession>A0A553ZCK4</accession>
<proteinExistence type="predicted"/>
<organism evidence="1 2">
    <name type="scientific">Streptomyces benahoarensis</name>
    <dbReference type="NCBI Taxonomy" id="2595054"/>
    <lineage>
        <taxon>Bacteria</taxon>
        <taxon>Bacillati</taxon>
        <taxon>Actinomycetota</taxon>
        <taxon>Actinomycetes</taxon>
        <taxon>Kitasatosporales</taxon>
        <taxon>Streptomycetaceae</taxon>
        <taxon>Streptomyces</taxon>
    </lineage>
</organism>
<evidence type="ECO:0000313" key="2">
    <source>
        <dbReference type="Proteomes" id="UP000320888"/>
    </source>
</evidence>
<keyword evidence="2" id="KW-1185">Reference proteome</keyword>
<dbReference type="AlphaFoldDB" id="A0A553ZCK4"/>
<reference evidence="1 2" key="1">
    <citation type="submission" date="2019-07" db="EMBL/GenBank/DDBJ databases">
        <title>Draft genome for Streptomyces benahoarensis MZ03-48.</title>
        <authorList>
            <person name="Gonzalez-Pimentel J.L."/>
        </authorList>
    </citation>
    <scope>NUCLEOTIDE SEQUENCE [LARGE SCALE GENOMIC DNA]</scope>
    <source>
        <strain evidence="1 2">MZ03-48</strain>
    </source>
</reference>
<name>A0A553ZCK4_9ACTN</name>
<gene>
    <name evidence="1" type="ORF">FNZ23_15865</name>
</gene>
<dbReference type="Proteomes" id="UP000320888">
    <property type="component" value="Unassembled WGS sequence"/>
</dbReference>
<protein>
    <submittedName>
        <fullName evidence="1">Uncharacterized protein</fullName>
    </submittedName>
</protein>
<dbReference type="RefSeq" id="WP_143941851.1">
    <property type="nucleotide sequence ID" value="NZ_VKLS01000180.1"/>
</dbReference>
<evidence type="ECO:0000313" key="1">
    <source>
        <dbReference type="EMBL" id="TSB39170.1"/>
    </source>
</evidence>
<dbReference type="OrthoDB" id="4310800at2"/>